<gene>
    <name evidence="2" type="ORF">CE139_24195</name>
</gene>
<proteinExistence type="predicted"/>
<evidence type="ECO:0000256" key="1">
    <source>
        <dbReference type="SAM" id="SignalP"/>
    </source>
</evidence>
<dbReference type="STRING" id="47885.APT59_19635"/>
<dbReference type="EMBL" id="CP022198">
    <property type="protein sequence ID" value="AXA68767.1"/>
    <property type="molecule type" value="Genomic_DNA"/>
</dbReference>
<dbReference type="Pfam" id="PF11153">
    <property type="entry name" value="DUF2931"/>
    <property type="match status" value="1"/>
</dbReference>
<feature type="chain" id="PRO_5016439488" description="DUF2931 family protein" evidence="1">
    <location>
        <begin position="22"/>
        <end position="229"/>
    </location>
</feature>
<dbReference type="AlphaFoldDB" id="A0A2Z5ADN2"/>
<name>A0A2Z5ADN2_9PSED</name>
<dbReference type="Proteomes" id="UP000250579">
    <property type="component" value="Chromosome"/>
</dbReference>
<evidence type="ECO:0008006" key="4">
    <source>
        <dbReference type="Google" id="ProtNLM"/>
    </source>
</evidence>
<dbReference type="PROSITE" id="PS51257">
    <property type="entry name" value="PROKAR_LIPOPROTEIN"/>
    <property type="match status" value="1"/>
</dbReference>
<evidence type="ECO:0000313" key="2">
    <source>
        <dbReference type="EMBL" id="AXA68767.1"/>
    </source>
</evidence>
<accession>A0A2Z5ADN2</accession>
<organism evidence="2 3">
    <name type="scientific">Pseudomonas oryzihabitans</name>
    <dbReference type="NCBI Taxonomy" id="47885"/>
    <lineage>
        <taxon>Bacteria</taxon>
        <taxon>Pseudomonadati</taxon>
        <taxon>Pseudomonadota</taxon>
        <taxon>Gammaproteobacteria</taxon>
        <taxon>Pseudomonadales</taxon>
        <taxon>Pseudomonadaceae</taxon>
        <taxon>Pseudomonas</taxon>
    </lineage>
</organism>
<sequence length="229" mass="25130">MSRWLLCLILMLGLVGCQTNATPKPKLPYDAWYLGFLAPNYMQVWLELANVSDIDGRFFPNAMGGVVAMGQPASLSATAKGWPRRVGSGKGRYMTGLGLPYMIAVRWQSLVEPQTYQAVFAIPVWAQDKMLERLPAECPVSGRTSDYRKDLTLGIAPGGVVKVWIMGPCLDPIEVLTLQAEVEPKGPDQGRMKGQYALPLTEVTKAYVAKHGVPYGSWWAPIPYTTVGP</sequence>
<reference evidence="2 3" key="1">
    <citation type="submission" date="2017-06" db="EMBL/GenBank/DDBJ databases">
        <title>Evolution towards high GC content and high-temperature stress adaptation in endophytic Pseudomonas oryzihabitans impacted its plant-growth promoting traits.</title>
        <authorList>
            <person name="Nascimento F.X."/>
        </authorList>
    </citation>
    <scope>NUCLEOTIDE SEQUENCE [LARGE SCALE GENOMIC DNA]</scope>
    <source>
        <strain evidence="2 3">MS8</strain>
    </source>
</reference>
<feature type="signal peptide" evidence="1">
    <location>
        <begin position="1"/>
        <end position="21"/>
    </location>
</feature>
<evidence type="ECO:0000313" key="3">
    <source>
        <dbReference type="Proteomes" id="UP000250579"/>
    </source>
</evidence>
<dbReference type="InterPro" id="IPR021326">
    <property type="entry name" value="DUF2931"/>
</dbReference>
<dbReference type="RefSeq" id="WP_208692984.1">
    <property type="nucleotide sequence ID" value="NZ_CP022198.1"/>
</dbReference>
<keyword evidence="1" id="KW-0732">Signal</keyword>
<protein>
    <recommendedName>
        <fullName evidence="4">DUF2931 family protein</fullName>
    </recommendedName>
</protein>